<reference evidence="2" key="1">
    <citation type="submission" date="2025-08" db="UniProtKB">
        <authorList>
            <consortium name="RefSeq"/>
        </authorList>
    </citation>
    <scope>IDENTIFICATION</scope>
</reference>
<evidence type="ECO:0000313" key="1">
    <source>
        <dbReference type="Proteomes" id="UP001732720"/>
    </source>
</evidence>
<organism evidence="1 2">
    <name type="scientific">Castor canadensis</name>
    <name type="common">American beaver</name>
    <dbReference type="NCBI Taxonomy" id="51338"/>
    <lineage>
        <taxon>Eukaryota</taxon>
        <taxon>Metazoa</taxon>
        <taxon>Chordata</taxon>
        <taxon>Craniata</taxon>
        <taxon>Vertebrata</taxon>
        <taxon>Euteleostomi</taxon>
        <taxon>Mammalia</taxon>
        <taxon>Eutheria</taxon>
        <taxon>Euarchontoglires</taxon>
        <taxon>Glires</taxon>
        <taxon>Rodentia</taxon>
        <taxon>Castorimorpha</taxon>
        <taxon>Castoridae</taxon>
        <taxon>Castor</taxon>
    </lineage>
</organism>
<sequence length="651" mass="72447">MSDSEMDGRTHIPSLLNVLLSRNRVMQMSYLKSKEQGYGKLSSDEDFEIIVDQKQGKGSRAADKAVAMVMKEIPREESAEEKPLLTMTSQLVNEQQESRPLLSPSIDDFLCETKSEAVARPVTSNTAVLTTGLDLLDLSEPVSQTQTKAKKSEPSSKTSSLKKKADGSDLISTDAEQRGQPLRAPDTSSLDLVDIQTQLEKWDDVKFHGDRNSKGHPMAERKSCSSRTGSKELLWSSEHRSQPELSGGKSALNSESASELELVAPAQARLTKEHRWGSALLSRNHSLEEEFERAKAAVESDTEFWDKMQAEWEEMARRNWISENQEAQNQVTISASEKGYYFHTENPFKDWPGAFEEGLKRLKEGDLPVTILFMEAAILQDPGDAEAWQFLGITQAENENEQAAIVALQRCLELQPNNLKALMALAVSYTNTGHQQDACDALKNWIKQNPKYKYLVKSKKGSPGLTRRMSKSPVDSSVLEGVKELYLEAAHQNGDMIDPDLQTGLGVLFHLSGEFNRAIDAFNAALTVRPEDYSLWNRLGATLANGDRSEEAVEAYTRALEIQPGFIRSRYNLGISCINLGAYREAVSNFLTALSLQRKSRNQQQVPHPAISGNIWAALRIALSLMDQPELFQAANLGDLDVLLRAFNLDP</sequence>
<dbReference type="RefSeq" id="XP_073929792.1">
    <property type="nucleotide sequence ID" value="XM_074073691.1"/>
</dbReference>
<evidence type="ECO:0000313" key="2">
    <source>
        <dbReference type="RefSeq" id="XP_073929792.1"/>
    </source>
</evidence>
<keyword evidence="1" id="KW-1185">Reference proteome</keyword>
<proteinExistence type="predicted"/>
<dbReference type="Proteomes" id="UP001732720">
    <property type="component" value="Chromosome 5"/>
</dbReference>
<protein>
    <submittedName>
        <fullName evidence="2">PEX5-related protein isoform X3</fullName>
    </submittedName>
</protein>
<name>A0AC58MK64_CASCN</name>
<gene>
    <name evidence="2" type="primary">Pex5l</name>
</gene>
<accession>A0AC58MK64</accession>